<gene>
    <name evidence="3" type="ORF">B4U80_10581</name>
</gene>
<dbReference type="PANTHER" id="PTHR10858:SF23">
    <property type="entry name" value="DEOXYRIBONUCLEASE II"/>
    <property type="match status" value="1"/>
</dbReference>
<evidence type="ECO:0000256" key="2">
    <source>
        <dbReference type="ARBA" id="ARBA00022801"/>
    </source>
</evidence>
<protein>
    <submittedName>
        <fullName evidence="3">Deoxyribonuclease-2-like protein</fullName>
    </submittedName>
</protein>
<keyword evidence="2" id="KW-0378">Hydrolase</keyword>
<name>A0A443QYL3_9ACAR</name>
<dbReference type="Proteomes" id="UP000288716">
    <property type="component" value="Unassembled WGS sequence"/>
</dbReference>
<reference evidence="3 4" key="1">
    <citation type="journal article" date="2018" name="Gigascience">
        <title>Genomes of trombidid mites reveal novel predicted allergens and laterally-transferred genes associated with secondary metabolism.</title>
        <authorList>
            <person name="Dong X."/>
            <person name="Chaisiri K."/>
            <person name="Xia D."/>
            <person name="Armstrong S.D."/>
            <person name="Fang Y."/>
            <person name="Donnelly M.J."/>
            <person name="Kadowaki T."/>
            <person name="McGarry J.W."/>
            <person name="Darby A.C."/>
            <person name="Makepeace B.L."/>
        </authorList>
    </citation>
    <scope>NUCLEOTIDE SEQUENCE [LARGE SCALE GENOMIC DNA]</scope>
    <source>
        <strain evidence="3">UoL-UT</strain>
    </source>
</reference>
<comment type="similarity">
    <text evidence="1">Belongs to the DNase II family.</text>
</comment>
<feature type="non-terminal residue" evidence="3">
    <location>
        <position position="181"/>
    </location>
</feature>
<dbReference type="GO" id="GO:0004531">
    <property type="term" value="F:deoxyribonuclease II activity"/>
    <property type="evidence" value="ECO:0007669"/>
    <property type="project" value="InterPro"/>
</dbReference>
<dbReference type="InterPro" id="IPR004947">
    <property type="entry name" value="DNase_II"/>
</dbReference>
<dbReference type="EMBL" id="NCKV01050900">
    <property type="protein sequence ID" value="RWS08105.1"/>
    <property type="molecule type" value="Genomic_DNA"/>
</dbReference>
<sequence>MASHILNYLKIIRPNIYASNKANVLSDDNNSIFDDLISLSPVEERVIQSFDFKTHNRLSIFGFSKCAKYKKDIYQYIAKQKVKDNLLVKTWTNGRGQALPPMKNVFDVCWLKRRSDSEKNKKIIKYWRSTKDHSKFAIAERGTVVCIGDLNRTRSQLRRGGGILCLKNNDMWNYLSNMIAA</sequence>
<dbReference type="OrthoDB" id="10261598at2759"/>
<evidence type="ECO:0000256" key="1">
    <source>
        <dbReference type="ARBA" id="ARBA00007527"/>
    </source>
</evidence>
<dbReference type="PANTHER" id="PTHR10858">
    <property type="entry name" value="DEOXYRIBONUCLEASE II"/>
    <property type="match status" value="1"/>
</dbReference>
<proteinExistence type="inferred from homology"/>
<comment type="caution">
    <text evidence="3">The sequence shown here is derived from an EMBL/GenBank/DDBJ whole genome shotgun (WGS) entry which is preliminary data.</text>
</comment>
<evidence type="ECO:0000313" key="4">
    <source>
        <dbReference type="Proteomes" id="UP000288716"/>
    </source>
</evidence>
<dbReference type="STRING" id="299467.A0A443QYL3"/>
<dbReference type="GO" id="GO:0006309">
    <property type="term" value="P:apoptotic DNA fragmentation"/>
    <property type="evidence" value="ECO:0007669"/>
    <property type="project" value="TreeGrafter"/>
</dbReference>
<accession>A0A443QYL3</accession>
<dbReference type="Pfam" id="PF03265">
    <property type="entry name" value="DNase_II"/>
    <property type="match status" value="1"/>
</dbReference>
<dbReference type="AlphaFoldDB" id="A0A443QYL3"/>
<organism evidence="3 4">
    <name type="scientific">Leptotrombidium deliense</name>
    <dbReference type="NCBI Taxonomy" id="299467"/>
    <lineage>
        <taxon>Eukaryota</taxon>
        <taxon>Metazoa</taxon>
        <taxon>Ecdysozoa</taxon>
        <taxon>Arthropoda</taxon>
        <taxon>Chelicerata</taxon>
        <taxon>Arachnida</taxon>
        <taxon>Acari</taxon>
        <taxon>Acariformes</taxon>
        <taxon>Trombidiformes</taxon>
        <taxon>Prostigmata</taxon>
        <taxon>Anystina</taxon>
        <taxon>Parasitengona</taxon>
        <taxon>Trombiculoidea</taxon>
        <taxon>Trombiculidae</taxon>
        <taxon>Leptotrombidium</taxon>
    </lineage>
</organism>
<evidence type="ECO:0000313" key="3">
    <source>
        <dbReference type="EMBL" id="RWS08105.1"/>
    </source>
</evidence>
<dbReference type="VEuPathDB" id="VectorBase:LDEU014132"/>
<keyword evidence="4" id="KW-1185">Reference proteome</keyword>